<organism evidence="1 2">
    <name type="scientific">Patagioenas fasciata monilis</name>
    <dbReference type="NCBI Taxonomy" id="372326"/>
    <lineage>
        <taxon>Eukaryota</taxon>
        <taxon>Metazoa</taxon>
        <taxon>Chordata</taxon>
        <taxon>Craniata</taxon>
        <taxon>Vertebrata</taxon>
        <taxon>Euteleostomi</taxon>
        <taxon>Archelosauria</taxon>
        <taxon>Archosauria</taxon>
        <taxon>Dinosauria</taxon>
        <taxon>Saurischia</taxon>
        <taxon>Theropoda</taxon>
        <taxon>Coelurosauria</taxon>
        <taxon>Aves</taxon>
        <taxon>Neognathae</taxon>
        <taxon>Neoaves</taxon>
        <taxon>Columbimorphae</taxon>
        <taxon>Columbiformes</taxon>
        <taxon>Columbidae</taxon>
        <taxon>Patagioenas</taxon>
    </lineage>
</organism>
<protein>
    <submittedName>
        <fullName evidence="1">Uncharacterized protein</fullName>
    </submittedName>
</protein>
<evidence type="ECO:0000313" key="1">
    <source>
        <dbReference type="EMBL" id="OPJ71364.1"/>
    </source>
</evidence>
<comment type="caution">
    <text evidence="1">The sequence shown here is derived from an EMBL/GenBank/DDBJ whole genome shotgun (WGS) entry which is preliminary data.</text>
</comment>
<dbReference type="AlphaFoldDB" id="A0A1V4JH24"/>
<keyword evidence="2" id="KW-1185">Reference proteome</keyword>
<proteinExistence type="predicted"/>
<name>A0A1V4JH24_PATFA</name>
<dbReference type="EMBL" id="LSYS01007625">
    <property type="protein sequence ID" value="OPJ71364.1"/>
    <property type="molecule type" value="Genomic_DNA"/>
</dbReference>
<gene>
    <name evidence="1" type="ORF">AV530_017644</name>
</gene>
<accession>A0A1V4JH24</accession>
<reference evidence="1 2" key="1">
    <citation type="submission" date="2016-02" db="EMBL/GenBank/DDBJ databases">
        <title>Band-tailed pigeon sequencing and assembly.</title>
        <authorList>
            <person name="Soares A.E."/>
            <person name="Novak B.J."/>
            <person name="Rice E.S."/>
            <person name="O'Connell B."/>
            <person name="Chang D."/>
            <person name="Weber S."/>
            <person name="Shapiro B."/>
        </authorList>
    </citation>
    <scope>NUCLEOTIDE SEQUENCE [LARGE SCALE GENOMIC DNA]</scope>
    <source>
        <strain evidence="1">BTP2013</strain>
        <tissue evidence="1">Blood</tissue>
    </source>
</reference>
<dbReference type="Proteomes" id="UP000190648">
    <property type="component" value="Unassembled WGS sequence"/>
</dbReference>
<sequence>MSAAQLYTKHQTGDETCWCGWLLLLYGEALHLMKTNLIAFAAGCSALLKRVWRGTSLQGRAFNLEIYSRRYSPVALQDVHQLLHKMLYKMFTSCSTKGLPTALQDVHQLLYKGLYNFAVALEGALQDTLEDAHQLLYKTLTNCFTRHSTRCRATHEQDALQDVHQLLYKMLYKRLTNCSTRCSPVALQDAHQLLYNFAVALEGVLQDTHELLYKTPSSCSKRYSTRHPPVALEDALEDARQLL</sequence>
<evidence type="ECO:0000313" key="2">
    <source>
        <dbReference type="Proteomes" id="UP000190648"/>
    </source>
</evidence>